<evidence type="ECO:0000256" key="4">
    <source>
        <dbReference type="PROSITE-ProRule" id="PRU00175"/>
    </source>
</evidence>
<dbReference type="EMBL" id="WBNJ01000077">
    <property type="protein sequence ID" value="NXD79222.1"/>
    <property type="molecule type" value="Genomic_DNA"/>
</dbReference>
<keyword evidence="7" id="KW-1185">Reference proteome</keyword>
<evidence type="ECO:0000256" key="3">
    <source>
        <dbReference type="ARBA" id="ARBA00022833"/>
    </source>
</evidence>
<keyword evidence="2 4" id="KW-0863">Zinc-finger</keyword>
<gene>
    <name evidence="6" type="primary">G2e3_0</name>
    <name evidence="6" type="ORF">HALSEN_R11108</name>
</gene>
<dbReference type="InterPro" id="IPR001965">
    <property type="entry name" value="Znf_PHD"/>
</dbReference>
<dbReference type="Pfam" id="PF13639">
    <property type="entry name" value="zf-RING_2"/>
    <property type="match status" value="1"/>
</dbReference>
<sequence>QDCCVCRKSRAGITCWETGCERSFHLPCATQGECITQYHPLYRYLLSASCHHCQGRTQHFSPHPSLPLSHQGILLAAPPREVVEAAPEKGTTCLICLDKVEDRKSSPTLVCLACKHAWFHRSCIQGQALCDSFSRFQCPLCRERDRFQGEMQRGWVHIPSR</sequence>
<dbReference type="InterPro" id="IPR051188">
    <property type="entry name" value="PHD-type_Zinc_Finger"/>
</dbReference>
<feature type="non-terminal residue" evidence="6">
    <location>
        <position position="161"/>
    </location>
</feature>
<feature type="non-terminal residue" evidence="6">
    <location>
        <position position="1"/>
    </location>
</feature>
<keyword evidence="1" id="KW-0479">Metal-binding</keyword>
<evidence type="ECO:0000313" key="7">
    <source>
        <dbReference type="Proteomes" id="UP000648918"/>
    </source>
</evidence>
<dbReference type="SMART" id="SM00184">
    <property type="entry name" value="RING"/>
    <property type="match status" value="2"/>
</dbReference>
<accession>A0A851YRY6</accession>
<dbReference type="PANTHER" id="PTHR12420">
    <property type="entry name" value="PHD FINGER PROTEIN"/>
    <property type="match status" value="1"/>
</dbReference>
<dbReference type="OrthoDB" id="512616at2759"/>
<proteinExistence type="predicted"/>
<evidence type="ECO:0000256" key="2">
    <source>
        <dbReference type="ARBA" id="ARBA00022771"/>
    </source>
</evidence>
<feature type="domain" description="RING-type" evidence="5">
    <location>
        <begin position="93"/>
        <end position="142"/>
    </location>
</feature>
<dbReference type="PANTHER" id="PTHR12420:SF47">
    <property type="entry name" value="PHD FINGER PROTEIN 7"/>
    <property type="match status" value="1"/>
</dbReference>
<name>A0A851YRY6_9AVES</name>
<protein>
    <submittedName>
        <fullName evidence="6">G2E3 ligase</fullName>
    </submittedName>
</protein>
<dbReference type="InterPro" id="IPR019786">
    <property type="entry name" value="Zinc_finger_PHD-type_CS"/>
</dbReference>
<dbReference type="GO" id="GO:0005634">
    <property type="term" value="C:nucleus"/>
    <property type="evidence" value="ECO:0007669"/>
    <property type="project" value="TreeGrafter"/>
</dbReference>
<reference evidence="6" key="1">
    <citation type="submission" date="2019-09" db="EMBL/GenBank/DDBJ databases">
        <title>Bird 10,000 Genomes (B10K) Project - Family phase.</title>
        <authorList>
            <person name="Zhang G."/>
        </authorList>
    </citation>
    <scope>NUCLEOTIDE SEQUENCE</scope>
    <source>
        <strain evidence="6">B10K-DU-024-03</strain>
        <tissue evidence="6">Muscle</tissue>
    </source>
</reference>
<dbReference type="AlphaFoldDB" id="A0A851YRY6"/>
<keyword evidence="3" id="KW-0862">Zinc</keyword>
<dbReference type="Gene3D" id="3.30.40.10">
    <property type="entry name" value="Zinc/RING finger domain, C3HC4 (zinc finger)"/>
    <property type="match status" value="2"/>
</dbReference>
<dbReference type="GO" id="GO:0016874">
    <property type="term" value="F:ligase activity"/>
    <property type="evidence" value="ECO:0007669"/>
    <property type="project" value="UniProtKB-KW"/>
</dbReference>
<dbReference type="PROSITE" id="PS50089">
    <property type="entry name" value="ZF_RING_2"/>
    <property type="match status" value="1"/>
</dbReference>
<dbReference type="SUPFAM" id="SSF57850">
    <property type="entry name" value="RING/U-box"/>
    <property type="match status" value="1"/>
</dbReference>
<comment type="caution">
    <text evidence="6">The sequence shown here is derived from an EMBL/GenBank/DDBJ whole genome shotgun (WGS) entry which is preliminary data.</text>
</comment>
<dbReference type="PROSITE" id="PS01359">
    <property type="entry name" value="ZF_PHD_1"/>
    <property type="match status" value="1"/>
</dbReference>
<dbReference type="InterPro" id="IPR013083">
    <property type="entry name" value="Znf_RING/FYVE/PHD"/>
</dbReference>
<dbReference type="GO" id="GO:0008270">
    <property type="term" value="F:zinc ion binding"/>
    <property type="evidence" value="ECO:0007669"/>
    <property type="project" value="UniProtKB-KW"/>
</dbReference>
<evidence type="ECO:0000313" key="6">
    <source>
        <dbReference type="EMBL" id="NXD79222.1"/>
    </source>
</evidence>
<dbReference type="Proteomes" id="UP000648918">
    <property type="component" value="Unassembled WGS sequence"/>
</dbReference>
<evidence type="ECO:0000259" key="5">
    <source>
        <dbReference type="PROSITE" id="PS50089"/>
    </source>
</evidence>
<dbReference type="InterPro" id="IPR001841">
    <property type="entry name" value="Znf_RING"/>
</dbReference>
<organism evidence="6 7">
    <name type="scientific">Halcyon senegalensis</name>
    <dbReference type="NCBI Taxonomy" id="342381"/>
    <lineage>
        <taxon>Eukaryota</taxon>
        <taxon>Metazoa</taxon>
        <taxon>Chordata</taxon>
        <taxon>Craniata</taxon>
        <taxon>Vertebrata</taxon>
        <taxon>Euteleostomi</taxon>
        <taxon>Archelosauria</taxon>
        <taxon>Archosauria</taxon>
        <taxon>Dinosauria</taxon>
        <taxon>Saurischia</taxon>
        <taxon>Theropoda</taxon>
        <taxon>Coelurosauria</taxon>
        <taxon>Aves</taxon>
        <taxon>Neognathae</taxon>
        <taxon>Neoaves</taxon>
        <taxon>Telluraves</taxon>
        <taxon>Coraciimorphae</taxon>
        <taxon>Coraciiformes</taxon>
        <taxon>Alcedinidae</taxon>
        <taxon>Halcyon</taxon>
    </lineage>
</organism>
<keyword evidence="6" id="KW-0436">Ligase</keyword>
<dbReference type="SMART" id="SM00249">
    <property type="entry name" value="PHD"/>
    <property type="match status" value="2"/>
</dbReference>
<evidence type="ECO:0000256" key="1">
    <source>
        <dbReference type="ARBA" id="ARBA00022723"/>
    </source>
</evidence>